<keyword evidence="3 4" id="KW-0012">Acyltransferase</keyword>
<dbReference type="SUPFAM" id="SSF51161">
    <property type="entry name" value="Trimeric LpxA-like enzymes"/>
    <property type="match status" value="1"/>
</dbReference>
<dbReference type="InterPro" id="IPR011004">
    <property type="entry name" value="Trimer_LpxA-like_sf"/>
</dbReference>
<dbReference type="EC" id="2.3.1.30" evidence="4"/>
<evidence type="ECO:0000256" key="1">
    <source>
        <dbReference type="ARBA" id="ARBA00007274"/>
    </source>
</evidence>
<dbReference type="Gene3D" id="2.160.10.10">
    <property type="entry name" value="Hexapeptide repeat proteins"/>
    <property type="match status" value="1"/>
</dbReference>
<dbReference type="InterPro" id="IPR045304">
    <property type="entry name" value="LbH_SAT"/>
</dbReference>
<dbReference type="Pfam" id="PF14602">
    <property type="entry name" value="Hexapep_2"/>
    <property type="match status" value="1"/>
</dbReference>
<dbReference type="AlphaFoldDB" id="A0A1H4DKB7"/>
<dbReference type="CDD" id="cd03354">
    <property type="entry name" value="LbH_SAT"/>
    <property type="match status" value="1"/>
</dbReference>
<accession>A0A1H4DKB7</accession>
<dbReference type="InterPro" id="IPR001451">
    <property type="entry name" value="Hexapep"/>
</dbReference>
<keyword evidence="2 4" id="KW-0808">Transferase</keyword>
<dbReference type="PIRSF" id="PIRSF000441">
    <property type="entry name" value="CysE"/>
    <property type="match status" value="1"/>
</dbReference>
<dbReference type="PANTHER" id="PTHR42811">
    <property type="entry name" value="SERINE ACETYLTRANSFERASE"/>
    <property type="match status" value="1"/>
</dbReference>
<dbReference type="GO" id="GO:0005737">
    <property type="term" value="C:cytoplasm"/>
    <property type="evidence" value="ECO:0007669"/>
    <property type="project" value="InterPro"/>
</dbReference>
<dbReference type="GO" id="GO:0006535">
    <property type="term" value="P:cysteine biosynthetic process from serine"/>
    <property type="evidence" value="ECO:0007669"/>
    <property type="project" value="InterPro"/>
</dbReference>
<dbReference type="EMBL" id="FNRF01000004">
    <property type="protein sequence ID" value="SEA72880.1"/>
    <property type="molecule type" value="Genomic_DNA"/>
</dbReference>
<gene>
    <name evidence="5" type="ORF">SAMN05216462_2361</name>
</gene>
<dbReference type="InterPro" id="IPR005881">
    <property type="entry name" value="Ser_O-AcTrfase"/>
</dbReference>
<evidence type="ECO:0000256" key="4">
    <source>
        <dbReference type="PIRNR" id="PIRNR000441"/>
    </source>
</evidence>
<evidence type="ECO:0000256" key="2">
    <source>
        <dbReference type="ARBA" id="ARBA00022679"/>
    </source>
</evidence>
<protein>
    <recommendedName>
        <fullName evidence="4">Serine acetyltransferase</fullName>
        <ecNumber evidence="4">2.3.1.30</ecNumber>
    </recommendedName>
</protein>
<organism evidence="5 6">
    <name type="scientific">Xylanibacter ruminicola</name>
    <name type="common">Prevotella ruminicola</name>
    <dbReference type="NCBI Taxonomy" id="839"/>
    <lineage>
        <taxon>Bacteria</taxon>
        <taxon>Pseudomonadati</taxon>
        <taxon>Bacteroidota</taxon>
        <taxon>Bacteroidia</taxon>
        <taxon>Bacteroidales</taxon>
        <taxon>Prevotellaceae</taxon>
        <taxon>Xylanibacter</taxon>
    </lineage>
</organism>
<proteinExistence type="inferred from homology"/>
<dbReference type="GO" id="GO:0009001">
    <property type="term" value="F:serine O-acetyltransferase activity"/>
    <property type="evidence" value="ECO:0007669"/>
    <property type="project" value="UniProtKB-EC"/>
</dbReference>
<name>A0A1H4DKB7_XYLRU</name>
<sequence>MEKQSFREFVRLVKSDLPRYAEPFWKSVLFIPGFKYTFHHRLCYYLWQKKVFFPFFVIQWLYLKHLTYTFGIQTAWTLNLPEDFVIAHFGGITFFPRECGKHIYLRQGVTVGSNGHGGMDTHPAIGDNVTFGANAIVVGGIRIGNNVIIGAGSVVTKDVPDNCVVAGVPAKIIRQL</sequence>
<evidence type="ECO:0000313" key="5">
    <source>
        <dbReference type="EMBL" id="SEA72880.1"/>
    </source>
</evidence>
<evidence type="ECO:0000256" key="3">
    <source>
        <dbReference type="ARBA" id="ARBA00023315"/>
    </source>
</evidence>
<dbReference type="OrthoDB" id="9814490at2"/>
<dbReference type="Proteomes" id="UP000182257">
    <property type="component" value="Unassembled WGS sequence"/>
</dbReference>
<comment type="catalytic activity">
    <reaction evidence="4">
        <text>L-serine + acetyl-CoA = O-acetyl-L-serine + CoA</text>
        <dbReference type="Rhea" id="RHEA:24560"/>
        <dbReference type="ChEBI" id="CHEBI:33384"/>
        <dbReference type="ChEBI" id="CHEBI:57287"/>
        <dbReference type="ChEBI" id="CHEBI:57288"/>
        <dbReference type="ChEBI" id="CHEBI:58340"/>
        <dbReference type="EC" id="2.3.1.30"/>
    </reaction>
</comment>
<dbReference type="RefSeq" id="WP_074761692.1">
    <property type="nucleotide sequence ID" value="NZ_FNRF01000004.1"/>
</dbReference>
<evidence type="ECO:0000313" key="6">
    <source>
        <dbReference type="Proteomes" id="UP000182257"/>
    </source>
</evidence>
<comment type="similarity">
    <text evidence="1 4">Belongs to the transferase hexapeptide repeat family.</text>
</comment>
<reference evidence="5 6" key="1">
    <citation type="submission" date="2016-10" db="EMBL/GenBank/DDBJ databases">
        <authorList>
            <person name="de Groot N.N."/>
        </authorList>
    </citation>
    <scope>NUCLEOTIDE SEQUENCE [LARGE SCALE GENOMIC DNA]</scope>
    <source>
        <strain evidence="5 6">D31d</strain>
    </source>
</reference>